<dbReference type="Proteomes" id="UP000192360">
    <property type="component" value="Unassembled WGS sequence"/>
</dbReference>
<dbReference type="RefSeq" id="WP_084060135.1">
    <property type="nucleotide sequence ID" value="NZ_FWXO01000001.1"/>
</dbReference>
<name>A0A1W1YST1_9FLAO</name>
<reference evidence="1 2" key="1">
    <citation type="submission" date="2017-04" db="EMBL/GenBank/DDBJ databases">
        <authorList>
            <person name="Afonso C.L."/>
            <person name="Miller P.J."/>
            <person name="Scott M.A."/>
            <person name="Spackman E."/>
            <person name="Goraichik I."/>
            <person name="Dimitrov K.M."/>
            <person name="Suarez D.L."/>
            <person name="Swayne D.E."/>
        </authorList>
    </citation>
    <scope>NUCLEOTIDE SEQUENCE [LARGE SCALE GENOMIC DNA]</scope>
    <source>
        <strain evidence="1 2">DSM 21164</strain>
    </source>
</reference>
<dbReference type="EMBL" id="FWXO01000001">
    <property type="protein sequence ID" value="SMC39194.1"/>
    <property type="molecule type" value="Genomic_DNA"/>
</dbReference>
<evidence type="ECO:0000313" key="2">
    <source>
        <dbReference type="Proteomes" id="UP000192360"/>
    </source>
</evidence>
<evidence type="ECO:0000313" key="1">
    <source>
        <dbReference type="EMBL" id="SMC39194.1"/>
    </source>
</evidence>
<dbReference type="AlphaFoldDB" id="A0A1W1YST1"/>
<organism evidence="1 2">
    <name type="scientific">Cellulophaga tyrosinoxydans</name>
    <dbReference type="NCBI Taxonomy" id="504486"/>
    <lineage>
        <taxon>Bacteria</taxon>
        <taxon>Pseudomonadati</taxon>
        <taxon>Bacteroidota</taxon>
        <taxon>Flavobacteriia</taxon>
        <taxon>Flavobacteriales</taxon>
        <taxon>Flavobacteriaceae</taxon>
        <taxon>Cellulophaga</taxon>
    </lineage>
</organism>
<accession>A0A1W1YST1</accession>
<evidence type="ECO:0008006" key="3">
    <source>
        <dbReference type="Google" id="ProtNLM"/>
    </source>
</evidence>
<dbReference type="OrthoDB" id="1164799at2"/>
<gene>
    <name evidence="1" type="ORF">SAMN05660703_0840</name>
</gene>
<dbReference type="STRING" id="504486.SAMN05660703_0840"/>
<keyword evidence="2" id="KW-1185">Reference proteome</keyword>
<dbReference type="PROSITE" id="PS51257">
    <property type="entry name" value="PROKAR_LIPOPROTEIN"/>
    <property type="match status" value="1"/>
</dbReference>
<protein>
    <recommendedName>
        <fullName evidence="3">Lipoprotein</fullName>
    </recommendedName>
</protein>
<sequence length="186" mass="21723">MKKQLLVVILAIVVQSCIPLRIAPNIEDYKITKGKKFKRSLPKRQMFIFEDSKEAQEFYNYVNTKFQLDHIDVYDNVPFTILDKQYFFSFYEVEIVDKGINIAGPILAAVGNKMLQIGDEPSEIFNTDSKTYRNGNYYIAVEVYSDAEKDCLAENSLSRDVVLEYLRQLKKEYLATHNYNEILFKD</sequence>
<proteinExistence type="predicted"/>